<dbReference type="SMART" id="SM01321">
    <property type="entry name" value="Y1_Tnp"/>
    <property type="match status" value="1"/>
</dbReference>
<accession>A0A7X4KCX9</accession>
<dbReference type="PANTHER" id="PTHR34322:SF2">
    <property type="entry name" value="TRANSPOSASE IS200-LIKE DOMAIN-CONTAINING PROTEIN"/>
    <property type="match status" value="1"/>
</dbReference>
<dbReference type="Pfam" id="PF01797">
    <property type="entry name" value="Y1_Tnp"/>
    <property type="match status" value="1"/>
</dbReference>
<dbReference type="EMBL" id="WWCK01000005">
    <property type="protein sequence ID" value="MYM68482.1"/>
    <property type="molecule type" value="Genomic_DNA"/>
</dbReference>
<feature type="domain" description="Transposase IS200-like" evidence="1">
    <location>
        <begin position="9"/>
        <end position="124"/>
    </location>
</feature>
<evidence type="ECO:0000313" key="2">
    <source>
        <dbReference type="EMBL" id="MYM68482.1"/>
    </source>
</evidence>
<reference evidence="2 3" key="1">
    <citation type="submission" date="2019-12" db="EMBL/GenBank/DDBJ databases">
        <title>Novel species isolated from a subtropical stream in China.</title>
        <authorList>
            <person name="Lu H."/>
        </authorList>
    </citation>
    <scope>NUCLEOTIDE SEQUENCE [LARGE SCALE GENOMIC DNA]</scope>
    <source>
        <strain evidence="2 3">FT55W</strain>
    </source>
</reference>
<dbReference type="Proteomes" id="UP000450012">
    <property type="component" value="Unassembled WGS sequence"/>
</dbReference>
<keyword evidence="3" id="KW-1185">Reference proteome</keyword>
<gene>
    <name evidence="2" type="ORF">GTP45_16820</name>
</gene>
<dbReference type="GO" id="GO:0004803">
    <property type="term" value="F:transposase activity"/>
    <property type="evidence" value="ECO:0007669"/>
    <property type="project" value="InterPro"/>
</dbReference>
<dbReference type="PANTHER" id="PTHR34322">
    <property type="entry name" value="TRANSPOSASE, Y1_TNP DOMAIN-CONTAINING"/>
    <property type="match status" value="1"/>
</dbReference>
<protein>
    <submittedName>
        <fullName evidence="2">Transposase</fullName>
    </submittedName>
</protein>
<name>A0A7X4KCX9_9BURK</name>
<proteinExistence type="predicted"/>
<evidence type="ECO:0000259" key="1">
    <source>
        <dbReference type="SMART" id="SM01321"/>
    </source>
</evidence>
<comment type="caution">
    <text evidence="2">The sequence shown here is derived from an EMBL/GenBank/DDBJ whole genome shotgun (WGS) entry which is preliminary data.</text>
</comment>
<organism evidence="2 3">
    <name type="scientific">Duganella rivi</name>
    <dbReference type="NCBI Taxonomy" id="2666083"/>
    <lineage>
        <taxon>Bacteria</taxon>
        <taxon>Pseudomonadati</taxon>
        <taxon>Pseudomonadota</taxon>
        <taxon>Betaproteobacteria</taxon>
        <taxon>Burkholderiales</taxon>
        <taxon>Oxalobacteraceae</taxon>
        <taxon>Telluria group</taxon>
        <taxon>Duganella</taxon>
    </lineage>
</organism>
<sequence>MPRHSRLVLPAVPLHVIQRGYDRQQCFFIDDDFVVFRQWLHEEAVIAGCDVHAYVLMSNHLHLLVSVDDAERLAGMMKGVTQKYAQYFNHRHQATGSPWDGRYKSCLVQTEGYLLTCQRYIEMNPVRAGMVRFPGNYKWSSYRSNAEGRRDGVVTPHSVYMRLGMNDSERRQAYMRLFQETLTPMQIAEIRAAANGNGVLGDKGFIASTPRT</sequence>
<dbReference type="RefSeq" id="WP_161015036.1">
    <property type="nucleotide sequence ID" value="NZ_WWCK01000005.1"/>
</dbReference>
<dbReference type="Gene3D" id="3.30.70.1290">
    <property type="entry name" value="Transposase IS200-like"/>
    <property type="match status" value="1"/>
</dbReference>
<dbReference type="SUPFAM" id="SSF143422">
    <property type="entry name" value="Transposase IS200-like"/>
    <property type="match status" value="1"/>
</dbReference>
<dbReference type="InterPro" id="IPR036515">
    <property type="entry name" value="Transposase_17_sf"/>
</dbReference>
<dbReference type="GO" id="GO:0003677">
    <property type="term" value="F:DNA binding"/>
    <property type="evidence" value="ECO:0007669"/>
    <property type="project" value="InterPro"/>
</dbReference>
<dbReference type="GO" id="GO:0006313">
    <property type="term" value="P:DNA transposition"/>
    <property type="evidence" value="ECO:0007669"/>
    <property type="project" value="InterPro"/>
</dbReference>
<evidence type="ECO:0000313" key="3">
    <source>
        <dbReference type="Proteomes" id="UP000450012"/>
    </source>
</evidence>
<dbReference type="InterPro" id="IPR002686">
    <property type="entry name" value="Transposase_17"/>
</dbReference>
<dbReference type="AlphaFoldDB" id="A0A7X4KCX9"/>